<organism evidence="7 8">
    <name type="scientific">Trematosphaeria pertusa</name>
    <dbReference type="NCBI Taxonomy" id="390896"/>
    <lineage>
        <taxon>Eukaryota</taxon>
        <taxon>Fungi</taxon>
        <taxon>Dikarya</taxon>
        <taxon>Ascomycota</taxon>
        <taxon>Pezizomycotina</taxon>
        <taxon>Dothideomycetes</taxon>
        <taxon>Pleosporomycetidae</taxon>
        <taxon>Pleosporales</taxon>
        <taxon>Massarineae</taxon>
        <taxon>Trematosphaeriaceae</taxon>
        <taxon>Trematosphaeria</taxon>
    </lineage>
</organism>
<dbReference type="GO" id="GO:0051287">
    <property type="term" value="F:NAD binding"/>
    <property type="evidence" value="ECO:0007669"/>
    <property type="project" value="InterPro"/>
</dbReference>
<dbReference type="GO" id="GO:0050661">
    <property type="term" value="F:NADP binding"/>
    <property type="evidence" value="ECO:0007669"/>
    <property type="project" value="InterPro"/>
</dbReference>
<dbReference type="PANTHER" id="PTHR43580">
    <property type="entry name" value="OXIDOREDUCTASE GLYR1-RELATED"/>
    <property type="match status" value="1"/>
</dbReference>
<proteinExistence type="inferred from homology"/>
<dbReference type="Pfam" id="PF14833">
    <property type="entry name" value="NAD_binding_11"/>
    <property type="match status" value="1"/>
</dbReference>
<feature type="active site" evidence="4">
    <location>
        <position position="179"/>
    </location>
</feature>
<dbReference type="InterPro" id="IPR029154">
    <property type="entry name" value="HIBADH-like_NADP-bd"/>
</dbReference>
<dbReference type="SUPFAM" id="SSF48179">
    <property type="entry name" value="6-phosphogluconate dehydrogenase C-terminal domain-like"/>
    <property type="match status" value="1"/>
</dbReference>
<dbReference type="InterPro" id="IPR036291">
    <property type="entry name" value="NAD(P)-bd_dom_sf"/>
</dbReference>
<dbReference type="PANTHER" id="PTHR43580:SF3">
    <property type="entry name" value="6-PHOSPHOGLUCONATE DEHYDROGENASE FAMILY PROTEIN (AFU_ORTHOLOGUE AFUA_2G11600)"/>
    <property type="match status" value="1"/>
</dbReference>
<dbReference type="GO" id="GO:0016491">
    <property type="term" value="F:oxidoreductase activity"/>
    <property type="evidence" value="ECO:0007669"/>
    <property type="project" value="UniProtKB-KW"/>
</dbReference>
<dbReference type="EMBL" id="ML987208">
    <property type="protein sequence ID" value="KAF2242384.1"/>
    <property type="molecule type" value="Genomic_DNA"/>
</dbReference>
<evidence type="ECO:0000259" key="6">
    <source>
        <dbReference type="Pfam" id="PF14833"/>
    </source>
</evidence>
<evidence type="ECO:0000256" key="4">
    <source>
        <dbReference type="PIRSR" id="PIRSR000103-1"/>
    </source>
</evidence>
<dbReference type="PIRSF" id="PIRSF000103">
    <property type="entry name" value="HIBADH"/>
    <property type="match status" value="1"/>
</dbReference>
<dbReference type="Proteomes" id="UP000800094">
    <property type="component" value="Unassembled WGS sequence"/>
</dbReference>
<dbReference type="InterPro" id="IPR015815">
    <property type="entry name" value="HIBADH-related"/>
</dbReference>
<evidence type="ECO:0000259" key="5">
    <source>
        <dbReference type="Pfam" id="PF03446"/>
    </source>
</evidence>
<keyword evidence="3" id="KW-0520">NAD</keyword>
<dbReference type="InterPro" id="IPR008927">
    <property type="entry name" value="6-PGluconate_DH-like_C_sf"/>
</dbReference>
<dbReference type="Pfam" id="PF03446">
    <property type="entry name" value="NAD_binding_2"/>
    <property type="match status" value="1"/>
</dbReference>
<accession>A0A6A6HW10</accession>
<name>A0A6A6HW10_9PLEO</name>
<dbReference type="InterPro" id="IPR013328">
    <property type="entry name" value="6PGD_dom2"/>
</dbReference>
<dbReference type="RefSeq" id="XP_033677388.1">
    <property type="nucleotide sequence ID" value="XM_033835981.1"/>
</dbReference>
<keyword evidence="8" id="KW-1185">Reference proteome</keyword>
<sequence>MAPQLAWIGLGNMGRGMCKNLVEKGNLDKPLILYNRTKSRADDLSAKLGRDKTKVVDSINDAAKSADIIFICLGDDAAVNSAVDVILEQDVKGKLIVDASTVHPDTTNALEKRLTAKGAEFVGMPVFGAPAMADAGSLICVLAGPSSSISKVQPYTKGVMGRADILYADQPSGTSTLLKIIGNTFILNMVEVLSEGHVLAEKTGLGPQNLHTWIEAMFPGPYAAYSARMLAGDYYKREEPLFHVDLARKDARHALDLAAKTGSSVPALQVAERHLGKVKERLGGRGDIPSIYGAVREESGLGFENGG</sequence>
<protein>
    <submittedName>
        <fullName evidence="7">6-phosphogluconate dehydrogenase-like protein NAD-binding protein</fullName>
    </submittedName>
</protein>
<feature type="domain" description="3-hydroxyisobutyrate dehydrogenase-like NAD-binding" evidence="6">
    <location>
        <begin position="173"/>
        <end position="292"/>
    </location>
</feature>
<evidence type="ECO:0000256" key="2">
    <source>
        <dbReference type="ARBA" id="ARBA00023002"/>
    </source>
</evidence>
<evidence type="ECO:0000313" key="7">
    <source>
        <dbReference type="EMBL" id="KAF2242384.1"/>
    </source>
</evidence>
<dbReference type="AlphaFoldDB" id="A0A6A6HW10"/>
<dbReference type="SUPFAM" id="SSF51735">
    <property type="entry name" value="NAD(P)-binding Rossmann-fold domains"/>
    <property type="match status" value="1"/>
</dbReference>
<gene>
    <name evidence="7" type="ORF">BU26DRAFT_610239</name>
</gene>
<dbReference type="InterPro" id="IPR051265">
    <property type="entry name" value="HIBADH-related_NP60_sf"/>
</dbReference>
<evidence type="ECO:0000313" key="8">
    <source>
        <dbReference type="Proteomes" id="UP000800094"/>
    </source>
</evidence>
<dbReference type="OrthoDB" id="435038at2759"/>
<dbReference type="GeneID" id="54589311"/>
<dbReference type="InterPro" id="IPR006115">
    <property type="entry name" value="6PGDH_NADP-bd"/>
</dbReference>
<comment type="similarity">
    <text evidence="1">Belongs to the HIBADH-related family. NP60 subfamily.</text>
</comment>
<dbReference type="Gene3D" id="3.40.50.720">
    <property type="entry name" value="NAD(P)-binding Rossmann-like Domain"/>
    <property type="match status" value="1"/>
</dbReference>
<evidence type="ECO:0000256" key="1">
    <source>
        <dbReference type="ARBA" id="ARBA00007598"/>
    </source>
</evidence>
<dbReference type="Gene3D" id="1.10.1040.10">
    <property type="entry name" value="N-(1-d-carboxylethyl)-l-norvaline Dehydrogenase, domain 2"/>
    <property type="match status" value="1"/>
</dbReference>
<feature type="domain" description="6-phosphogluconate dehydrogenase NADP-binding" evidence="5">
    <location>
        <begin position="5"/>
        <end position="155"/>
    </location>
</feature>
<keyword evidence="2" id="KW-0560">Oxidoreductase</keyword>
<evidence type="ECO:0000256" key="3">
    <source>
        <dbReference type="ARBA" id="ARBA00023027"/>
    </source>
</evidence>
<reference evidence="7" key="1">
    <citation type="journal article" date="2020" name="Stud. Mycol.">
        <title>101 Dothideomycetes genomes: a test case for predicting lifestyles and emergence of pathogens.</title>
        <authorList>
            <person name="Haridas S."/>
            <person name="Albert R."/>
            <person name="Binder M."/>
            <person name="Bloem J."/>
            <person name="Labutti K."/>
            <person name="Salamov A."/>
            <person name="Andreopoulos B."/>
            <person name="Baker S."/>
            <person name="Barry K."/>
            <person name="Bills G."/>
            <person name="Bluhm B."/>
            <person name="Cannon C."/>
            <person name="Castanera R."/>
            <person name="Culley D."/>
            <person name="Daum C."/>
            <person name="Ezra D."/>
            <person name="Gonzalez J."/>
            <person name="Henrissat B."/>
            <person name="Kuo A."/>
            <person name="Liang C."/>
            <person name="Lipzen A."/>
            <person name="Lutzoni F."/>
            <person name="Magnuson J."/>
            <person name="Mondo S."/>
            <person name="Nolan M."/>
            <person name="Ohm R."/>
            <person name="Pangilinan J."/>
            <person name="Park H.-J."/>
            <person name="Ramirez L."/>
            <person name="Alfaro M."/>
            <person name="Sun H."/>
            <person name="Tritt A."/>
            <person name="Yoshinaga Y."/>
            <person name="Zwiers L.-H."/>
            <person name="Turgeon B."/>
            <person name="Goodwin S."/>
            <person name="Spatafora J."/>
            <person name="Crous P."/>
            <person name="Grigoriev I."/>
        </authorList>
    </citation>
    <scope>NUCLEOTIDE SEQUENCE</scope>
    <source>
        <strain evidence="7">CBS 122368</strain>
    </source>
</reference>